<dbReference type="EMBL" id="JAGYPE020000037">
    <property type="protein sequence ID" value="MCH6267493.1"/>
    <property type="molecule type" value="Genomic_DNA"/>
</dbReference>
<dbReference type="RefSeq" id="WP_241113951.1">
    <property type="nucleotide sequence ID" value="NZ_JAGYPE020000037.1"/>
</dbReference>
<protein>
    <submittedName>
        <fullName evidence="2">Uncharacterized protein</fullName>
    </submittedName>
</protein>
<organism evidence="2 3">
    <name type="scientific">Neobacillus citreus</name>
    <dbReference type="NCBI Taxonomy" id="2833578"/>
    <lineage>
        <taxon>Bacteria</taxon>
        <taxon>Bacillati</taxon>
        <taxon>Bacillota</taxon>
        <taxon>Bacilli</taxon>
        <taxon>Bacillales</taxon>
        <taxon>Bacillaceae</taxon>
        <taxon>Neobacillus</taxon>
    </lineage>
</organism>
<reference evidence="2 3" key="1">
    <citation type="submission" date="2022-03" db="EMBL/GenBank/DDBJ databases">
        <title>Novel Bacillus species.</title>
        <authorList>
            <person name="Liu G."/>
        </authorList>
    </citation>
    <scope>NUCLEOTIDE SEQUENCE [LARGE SCALE GENOMIC DNA]</scope>
    <source>
        <strain evidence="2 3">FJAT-50051</strain>
    </source>
</reference>
<keyword evidence="3" id="KW-1185">Reference proteome</keyword>
<name>A0A9J6MU90_9BACI</name>
<proteinExistence type="predicted"/>
<comment type="caution">
    <text evidence="2">The sequence shown here is derived from an EMBL/GenBank/DDBJ whole genome shotgun (WGS) entry which is preliminary data.</text>
</comment>
<evidence type="ECO:0000313" key="2">
    <source>
        <dbReference type="EMBL" id="MCH6267493.1"/>
    </source>
</evidence>
<feature type="transmembrane region" description="Helical" evidence="1">
    <location>
        <begin position="51"/>
        <end position="74"/>
    </location>
</feature>
<gene>
    <name evidence="2" type="ORF">KHB02_018395</name>
</gene>
<sequence>MFQLLIDHSDINTLTALYMSLYLGLVLKNLWALGVDSSSIGSLSNPYGSKIIHPLFFYKKKSSLTISIILIRIVKFIRRKACFRDDDSEKPISFLFSTLY</sequence>
<accession>A0A9J6MU90</accession>
<keyword evidence="1" id="KW-0812">Transmembrane</keyword>
<evidence type="ECO:0000256" key="1">
    <source>
        <dbReference type="SAM" id="Phobius"/>
    </source>
</evidence>
<feature type="transmembrane region" description="Helical" evidence="1">
    <location>
        <begin position="12"/>
        <end position="31"/>
    </location>
</feature>
<keyword evidence="1" id="KW-1133">Transmembrane helix</keyword>
<dbReference type="Proteomes" id="UP000677265">
    <property type="component" value="Unassembled WGS sequence"/>
</dbReference>
<keyword evidence="1" id="KW-0472">Membrane</keyword>
<evidence type="ECO:0000313" key="3">
    <source>
        <dbReference type="Proteomes" id="UP000677265"/>
    </source>
</evidence>
<dbReference type="AlphaFoldDB" id="A0A9J6MU90"/>